<keyword evidence="6" id="KW-1185">Reference proteome</keyword>
<dbReference type="SUPFAM" id="SSF48371">
    <property type="entry name" value="ARM repeat"/>
    <property type="match status" value="1"/>
</dbReference>
<dbReference type="Pfam" id="PF24713">
    <property type="entry name" value="TOR1L1_C"/>
    <property type="match status" value="1"/>
</dbReference>
<dbReference type="Gramene" id="ONK65487">
    <property type="protein sequence ID" value="ONK65487"/>
    <property type="gene ID" value="A4U43_C07F37610"/>
</dbReference>
<dbReference type="EMBL" id="CM007387">
    <property type="protein sequence ID" value="ONK65487.1"/>
    <property type="molecule type" value="Genomic_DNA"/>
</dbReference>
<dbReference type="GO" id="GO:0010005">
    <property type="term" value="C:cortical microtubule, transverse to long axis"/>
    <property type="evidence" value="ECO:0007669"/>
    <property type="project" value="TreeGrafter"/>
</dbReference>
<feature type="compositionally biased region" description="Polar residues" evidence="2">
    <location>
        <begin position="160"/>
        <end position="172"/>
    </location>
</feature>
<dbReference type="InterPro" id="IPR033337">
    <property type="entry name" value="TORTIFOLIA1/SINE1-2"/>
</dbReference>
<dbReference type="PANTHER" id="PTHR31355:SF7">
    <property type="entry name" value="MICROTUBULE-ASSOCIATED PROTEIN TORTIFOLIA1"/>
    <property type="match status" value="1"/>
</dbReference>
<feature type="region of interest" description="Disordered" evidence="2">
    <location>
        <begin position="118"/>
        <end position="182"/>
    </location>
</feature>
<dbReference type="AlphaFoldDB" id="A0A5P1EJY2"/>
<evidence type="ECO:0000313" key="6">
    <source>
        <dbReference type="Proteomes" id="UP000243459"/>
    </source>
</evidence>
<evidence type="ECO:0000256" key="2">
    <source>
        <dbReference type="SAM" id="MobiDB-lite"/>
    </source>
</evidence>
<dbReference type="PANTHER" id="PTHR31355">
    <property type="entry name" value="MICROTUBULE-ASSOCIATED PROTEIN TORTIFOLIA1"/>
    <property type="match status" value="1"/>
</dbReference>
<evidence type="ECO:0008006" key="7">
    <source>
        <dbReference type="Google" id="ProtNLM"/>
    </source>
</evidence>
<dbReference type="InterPro" id="IPR016024">
    <property type="entry name" value="ARM-type_fold"/>
</dbReference>
<feature type="compositionally biased region" description="Basic and acidic residues" evidence="2">
    <location>
        <begin position="498"/>
        <end position="513"/>
    </location>
</feature>
<dbReference type="OMA" id="IWESWTR"/>
<evidence type="ECO:0000313" key="5">
    <source>
        <dbReference type="EMBL" id="ONK65487.1"/>
    </source>
</evidence>
<dbReference type="OrthoDB" id="298726at2759"/>
<dbReference type="GO" id="GO:0008017">
    <property type="term" value="F:microtubule binding"/>
    <property type="evidence" value="ECO:0007669"/>
    <property type="project" value="InterPro"/>
</dbReference>
<feature type="compositionally biased region" description="Basic and acidic residues" evidence="2">
    <location>
        <begin position="139"/>
        <end position="159"/>
    </location>
</feature>
<dbReference type="InterPro" id="IPR057599">
    <property type="entry name" value="TORTIFOLIA1/TORL1-2_C"/>
</dbReference>
<sequence>MCFTGSARGFVSSLAGQGVVAKGAMLSVFSSLSQVGAITPQHMPAVLQCIRECLDNSDWATRKAAADTLSALASNSSELVADGSASTIAALEASRFDKVKPVRDSMMEALQLWKKISGRGGDDTAENPKGNKNSEPIDTEEKADNKKSTPSRRRSESVKDSSAGTSPTGTDSISKEKGSNVPEKAAALLKKKVPSLTDKELNPEFFQKLETRGKDELPVEVVVPRRCVKSSEGEEQDLTADDSVAPSSNNETLAGDSNESQARKNINFFNTEKRPGAYNKLPDSDEFARDKWTEQRSFRAKDLKLRSSDVDDRAEPSQRDPSGIRTSFSRADGNNDASFMNGKGNWLVIQRQLSQLERQQANLMNMLQDFMGGSHDSMITLENRVRGLERVVEEMARDLSLSSSRRSHNMMLGYEGSPGRNSSKYNGLHDYSSSKYNGRMPFAERFLSSDNISSGVRGRDPSWRSEFESWDTYGYSRNGHMASRRGLPSASIDARSPITEHEGDQPDSRRAWDKGQGPFRLGEGPSARSVWQASKDEATLEAIRVAGEDNGTSRTTTRVPELDAEALTEDNLGQDRGPLWASWTRAMDSLHVGDVDSAYAEVLSSGDDVLLVKLMERSGPVVDQLSSEVASEVLHAVGQFLLEQSLFDIALTWIQQLTELIMENGSDFLDFPLEVKKEILLSLNDVSVVDLPEDWEGATVDQILMQLASSWEINIQQLIK</sequence>
<dbReference type="InterPro" id="IPR057600">
    <property type="entry name" value="TORTIFOLIA1/SINE1-2_N"/>
</dbReference>
<gene>
    <name evidence="5" type="ORF">A4U43_C07F37610</name>
</gene>
<dbReference type="GO" id="GO:0009826">
    <property type="term" value="P:unidimensional cell growth"/>
    <property type="evidence" value="ECO:0007669"/>
    <property type="project" value="TreeGrafter"/>
</dbReference>
<feature type="domain" description="TORTIFOLIA1/TORL1-2 C-terminal" evidence="3">
    <location>
        <begin position="579"/>
        <end position="711"/>
    </location>
</feature>
<feature type="coiled-coil region" evidence="1">
    <location>
        <begin position="349"/>
        <end position="398"/>
    </location>
</feature>
<feature type="region of interest" description="Disordered" evidence="2">
    <location>
        <begin position="228"/>
        <end position="262"/>
    </location>
</feature>
<organism evidence="5 6">
    <name type="scientific">Asparagus officinalis</name>
    <name type="common">Garden asparagus</name>
    <dbReference type="NCBI Taxonomy" id="4686"/>
    <lineage>
        <taxon>Eukaryota</taxon>
        <taxon>Viridiplantae</taxon>
        <taxon>Streptophyta</taxon>
        <taxon>Embryophyta</taxon>
        <taxon>Tracheophyta</taxon>
        <taxon>Spermatophyta</taxon>
        <taxon>Magnoliopsida</taxon>
        <taxon>Liliopsida</taxon>
        <taxon>Asparagales</taxon>
        <taxon>Asparagaceae</taxon>
        <taxon>Asparagoideae</taxon>
        <taxon>Asparagus</taxon>
    </lineage>
</organism>
<feature type="domain" description="TORTIFOLIA1/SINE1-2 N-terminal" evidence="4">
    <location>
        <begin position="14"/>
        <end position="115"/>
    </location>
</feature>
<dbReference type="InterPro" id="IPR011989">
    <property type="entry name" value="ARM-like"/>
</dbReference>
<dbReference type="Proteomes" id="UP000243459">
    <property type="component" value="Chromosome 7"/>
</dbReference>
<evidence type="ECO:0000256" key="1">
    <source>
        <dbReference type="SAM" id="Coils"/>
    </source>
</evidence>
<protein>
    <recommendedName>
        <fullName evidence="7">TOG domain-containing protein</fullName>
    </recommendedName>
</protein>
<name>A0A5P1EJY2_ASPOF</name>
<reference evidence="6" key="1">
    <citation type="journal article" date="2017" name="Nat. Commun.">
        <title>The asparagus genome sheds light on the origin and evolution of a young Y chromosome.</title>
        <authorList>
            <person name="Harkess A."/>
            <person name="Zhou J."/>
            <person name="Xu C."/>
            <person name="Bowers J.E."/>
            <person name="Van der Hulst R."/>
            <person name="Ayyampalayam S."/>
            <person name="Mercati F."/>
            <person name="Riccardi P."/>
            <person name="McKain M.R."/>
            <person name="Kakrana A."/>
            <person name="Tang H."/>
            <person name="Ray J."/>
            <person name="Groenendijk J."/>
            <person name="Arikit S."/>
            <person name="Mathioni S.M."/>
            <person name="Nakano M."/>
            <person name="Shan H."/>
            <person name="Telgmann-Rauber A."/>
            <person name="Kanno A."/>
            <person name="Yue Z."/>
            <person name="Chen H."/>
            <person name="Li W."/>
            <person name="Chen Y."/>
            <person name="Xu X."/>
            <person name="Zhang Y."/>
            <person name="Luo S."/>
            <person name="Chen H."/>
            <person name="Gao J."/>
            <person name="Mao Z."/>
            <person name="Pires J.C."/>
            <person name="Luo M."/>
            <person name="Kudrna D."/>
            <person name="Wing R.A."/>
            <person name="Meyers B.C."/>
            <person name="Yi K."/>
            <person name="Kong H."/>
            <person name="Lavrijsen P."/>
            <person name="Sunseri F."/>
            <person name="Falavigna A."/>
            <person name="Ye Y."/>
            <person name="Leebens-Mack J.H."/>
            <person name="Chen G."/>
        </authorList>
    </citation>
    <scope>NUCLEOTIDE SEQUENCE [LARGE SCALE GENOMIC DNA]</scope>
    <source>
        <strain evidence="6">cv. DH0086</strain>
    </source>
</reference>
<dbReference type="Gene3D" id="1.25.10.10">
    <property type="entry name" value="Leucine-rich Repeat Variant"/>
    <property type="match status" value="1"/>
</dbReference>
<dbReference type="Pfam" id="PF24714">
    <property type="entry name" value="TOR1L1_N"/>
    <property type="match status" value="1"/>
</dbReference>
<feature type="compositionally biased region" description="Polar residues" evidence="2">
    <location>
        <begin position="245"/>
        <end position="262"/>
    </location>
</feature>
<feature type="region of interest" description="Disordered" evidence="2">
    <location>
        <begin position="306"/>
        <end position="336"/>
    </location>
</feature>
<feature type="compositionally biased region" description="Basic and acidic residues" evidence="2">
    <location>
        <begin position="306"/>
        <end position="318"/>
    </location>
</feature>
<feature type="region of interest" description="Disordered" evidence="2">
    <location>
        <begin position="496"/>
        <end position="528"/>
    </location>
</feature>
<evidence type="ECO:0000259" key="4">
    <source>
        <dbReference type="Pfam" id="PF24714"/>
    </source>
</evidence>
<dbReference type="GO" id="GO:0010031">
    <property type="term" value="P:circumnutation"/>
    <property type="evidence" value="ECO:0007669"/>
    <property type="project" value="TreeGrafter"/>
</dbReference>
<accession>A0A5P1EJY2</accession>
<keyword evidence="1" id="KW-0175">Coiled coil</keyword>
<proteinExistence type="predicted"/>
<evidence type="ECO:0000259" key="3">
    <source>
        <dbReference type="Pfam" id="PF24713"/>
    </source>
</evidence>